<dbReference type="InterPro" id="IPR002146">
    <property type="entry name" value="ATP_synth_b/b'su_bac/chlpt"/>
</dbReference>
<keyword evidence="13" id="KW-1003">Cell membrane</keyword>
<evidence type="ECO:0000256" key="12">
    <source>
        <dbReference type="ARBA" id="ARBA00037847"/>
    </source>
</evidence>
<keyword evidence="2 13" id="KW-0813">Transport</keyword>
<keyword evidence="6 13" id="KW-1133">Transmembrane helix</keyword>
<comment type="function">
    <text evidence="10 13">F(1)F(0) ATP synthase produces ATP from ADP in the presence of a proton or sodium gradient. F-type ATPases consist of two structural domains, F(1) containing the extramembraneous catalytic core and F(0) containing the membrane proton channel, linked together by a central stalk and a peripheral stalk. During catalysis, ATP synthesis in the catalytic domain of F(1) is coupled via a rotary mechanism of the central stalk subunits to proton translocation.</text>
</comment>
<accession>A0A7Y0DX35</accession>
<evidence type="ECO:0000256" key="13">
    <source>
        <dbReference type="HAMAP-Rule" id="MF_01398"/>
    </source>
</evidence>
<dbReference type="GO" id="GO:0046933">
    <property type="term" value="F:proton-transporting ATP synthase activity, rotational mechanism"/>
    <property type="evidence" value="ECO:0007669"/>
    <property type="project" value="UniProtKB-UniRule"/>
</dbReference>
<reference evidence="16 17" key="1">
    <citation type="submission" date="2020-04" db="EMBL/GenBank/DDBJ databases">
        <title>Rhodospirillaceae bacterium KN72 isolated from deep sea.</title>
        <authorList>
            <person name="Zhang D.-C."/>
        </authorList>
    </citation>
    <scope>NUCLEOTIDE SEQUENCE [LARGE SCALE GENOMIC DNA]</scope>
    <source>
        <strain evidence="16 17">KN72</strain>
    </source>
</reference>
<dbReference type="PANTHER" id="PTHR33445:SF1">
    <property type="entry name" value="ATP SYNTHASE SUBUNIT B"/>
    <property type="match status" value="1"/>
</dbReference>
<name>A0A7Y0DX35_9PROT</name>
<comment type="subunit">
    <text evidence="13">F-type ATPases have 2 components, F(1) - the catalytic core - and F(0) - the membrane proton channel. F(1) has five subunits: alpha(3), beta(3), gamma(1), delta(1), epsilon(1). F(0) has three main subunits: a(1), b(2) and c(10-14). The alpha and beta chains form an alternating ring which encloses part of the gamma chain. F(1) is attached to F(0) by a central stalk formed by the gamma and epsilon chains, while a peripheral stalk is formed by the delta and b chains.</text>
</comment>
<evidence type="ECO:0000256" key="14">
    <source>
        <dbReference type="RuleBase" id="RU003848"/>
    </source>
</evidence>
<comment type="subcellular location">
    <subcellularLocation>
        <location evidence="13">Cell membrane</location>
        <topology evidence="13">Single-pass membrane protein</topology>
    </subcellularLocation>
    <subcellularLocation>
        <location evidence="12">Endomembrane system</location>
        <topology evidence="12">Single-pass membrane protein</topology>
    </subcellularLocation>
</comment>
<sequence length="165" mass="18149">MEHHSLLENTTLWVAVSFVIFVLLVVWKGRSAIANAIDGRIARIREEIAQAEQLKEEASAKLAELKRAQRDATEQAAAIVENAKNETKIMKKEQDARFKESMTRREQQAMDKIAQAEANAISEVRSLAVDMAIAATAQVLKDRMGGKDGDTAIDQAIAALPGKLH</sequence>
<comment type="similarity">
    <text evidence="1 13 14">Belongs to the ATPase B chain family.</text>
</comment>
<keyword evidence="4 13" id="KW-0812">Transmembrane</keyword>
<evidence type="ECO:0000256" key="10">
    <source>
        <dbReference type="ARBA" id="ARBA00025198"/>
    </source>
</evidence>
<comment type="caution">
    <text evidence="16">The sequence shown here is derived from an EMBL/GenBank/DDBJ whole genome shotgun (WGS) entry which is preliminary data.</text>
</comment>
<keyword evidence="8 13" id="KW-0472">Membrane</keyword>
<dbReference type="CDD" id="cd06503">
    <property type="entry name" value="ATP-synt_Fo_b"/>
    <property type="match status" value="1"/>
</dbReference>
<dbReference type="PANTHER" id="PTHR33445">
    <property type="entry name" value="ATP SYNTHASE SUBUNIT B', CHLOROPLASTIC"/>
    <property type="match status" value="1"/>
</dbReference>
<evidence type="ECO:0000256" key="9">
    <source>
        <dbReference type="ARBA" id="ARBA00023310"/>
    </source>
</evidence>
<evidence type="ECO:0000256" key="5">
    <source>
        <dbReference type="ARBA" id="ARBA00022781"/>
    </source>
</evidence>
<evidence type="ECO:0000256" key="2">
    <source>
        <dbReference type="ARBA" id="ARBA00022448"/>
    </source>
</evidence>
<dbReference type="InterPro" id="IPR050059">
    <property type="entry name" value="ATP_synthase_B_chain"/>
</dbReference>
<keyword evidence="5 13" id="KW-0375">Hydrogen ion transport</keyword>
<keyword evidence="9 13" id="KW-0066">ATP synthesis</keyword>
<organism evidence="16 17">
    <name type="scientific">Pacificispira spongiicola</name>
    <dbReference type="NCBI Taxonomy" id="2729598"/>
    <lineage>
        <taxon>Bacteria</taxon>
        <taxon>Pseudomonadati</taxon>
        <taxon>Pseudomonadota</taxon>
        <taxon>Alphaproteobacteria</taxon>
        <taxon>Rhodospirillales</taxon>
        <taxon>Rhodospirillaceae</taxon>
        <taxon>Pacificispira</taxon>
    </lineage>
</organism>
<keyword evidence="15" id="KW-0175">Coiled coil</keyword>
<evidence type="ECO:0000256" key="4">
    <source>
        <dbReference type="ARBA" id="ARBA00022692"/>
    </source>
</evidence>
<dbReference type="GO" id="GO:0012505">
    <property type="term" value="C:endomembrane system"/>
    <property type="evidence" value="ECO:0007669"/>
    <property type="project" value="UniProtKB-SubCell"/>
</dbReference>
<dbReference type="Proteomes" id="UP000539372">
    <property type="component" value="Unassembled WGS sequence"/>
</dbReference>
<evidence type="ECO:0000313" key="17">
    <source>
        <dbReference type="Proteomes" id="UP000539372"/>
    </source>
</evidence>
<keyword evidence="3 13" id="KW-0138">CF(0)</keyword>
<keyword evidence="17" id="KW-1185">Reference proteome</keyword>
<dbReference type="Pfam" id="PF00430">
    <property type="entry name" value="ATP-synt_B"/>
    <property type="match status" value="1"/>
</dbReference>
<evidence type="ECO:0000256" key="3">
    <source>
        <dbReference type="ARBA" id="ARBA00022547"/>
    </source>
</evidence>
<feature type="transmembrane region" description="Helical" evidence="13">
    <location>
        <begin position="6"/>
        <end position="27"/>
    </location>
</feature>
<evidence type="ECO:0000256" key="11">
    <source>
        <dbReference type="ARBA" id="ARBA00025614"/>
    </source>
</evidence>
<feature type="coiled-coil region" evidence="15">
    <location>
        <begin position="34"/>
        <end position="119"/>
    </location>
</feature>
<keyword evidence="7 13" id="KW-0406">Ion transport</keyword>
<evidence type="ECO:0000256" key="15">
    <source>
        <dbReference type="SAM" id="Coils"/>
    </source>
</evidence>
<dbReference type="GO" id="GO:0005886">
    <property type="term" value="C:plasma membrane"/>
    <property type="evidence" value="ECO:0007669"/>
    <property type="project" value="UniProtKB-SubCell"/>
</dbReference>
<gene>
    <name evidence="13" type="primary">atpF</name>
    <name evidence="16" type="ORF">HH303_01665</name>
</gene>
<dbReference type="EMBL" id="JABBNT010000001">
    <property type="protein sequence ID" value="NMM43166.1"/>
    <property type="molecule type" value="Genomic_DNA"/>
</dbReference>
<evidence type="ECO:0000256" key="7">
    <source>
        <dbReference type="ARBA" id="ARBA00023065"/>
    </source>
</evidence>
<protein>
    <recommendedName>
        <fullName evidence="13">ATP synthase subunit b</fullName>
    </recommendedName>
    <alternativeName>
        <fullName evidence="13">ATP synthase F(0) sector subunit b</fullName>
    </alternativeName>
    <alternativeName>
        <fullName evidence="13">ATPase subunit I</fullName>
    </alternativeName>
    <alternativeName>
        <fullName evidence="13">F-type ATPase subunit b</fullName>
        <shortName evidence="13">F-ATPase subunit b</shortName>
    </alternativeName>
</protein>
<dbReference type="HAMAP" id="MF_01398">
    <property type="entry name" value="ATP_synth_b_bprime"/>
    <property type="match status" value="1"/>
</dbReference>
<evidence type="ECO:0000256" key="8">
    <source>
        <dbReference type="ARBA" id="ARBA00023136"/>
    </source>
</evidence>
<evidence type="ECO:0000313" key="16">
    <source>
        <dbReference type="EMBL" id="NMM43166.1"/>
    </source>
</evidence>
<dbReference type="GO" id="GO:0045259">
    <property type="term" value="C:proton-transporting ATP synthase complex"/>
    <property type="evidence" value="ECO:0007669"/>
    <property type="project" value="UniProtKB-KW"/>
</dbReference>
<evidence type="ECO:0000256" key="6">
    <source>
        <dbReference type="ARBA" id="ARBA00022989"/>
    </source>
</evidence>
<dbReference type="GO" id="GO:0046961">
    <property type="term" value="F:proton-transporting ATPase activity, rotational mechanism"/>
    <property type="evidence" value="ECO:0007669"/>
    <property type="project" value="TreeGrafter"/>
</dbReference>
<proteinExistence type="inferred from homology"/>
<comment type="function">
    <text evidence="11">Component of the F(0) channel, it forms part of the peripheral stalk, linking F(1) to F(0). The b'-subunit is a diverged and duplicated form of b found in plants and photosynthetic bacteria.</text>
</comment>
<dbReference type="AlphaFoldDB" id="A0A7Y0DX35"/>
<dbReference type="RefSeq" id="WP_169623465.1">
    <property type="nucleotide sequence ID" value="NZ_JABBNT010000001.1"/>
</dbReference>
<evidence type="ECO:0000256" key="1">
    <source>
        <dbReference type="ARBA" id="ARBA00005513"/>
    </source>
</evidence>